<comment type="subcellular location">
    <subcellularLocation>
        <location evidence="1">Cell outer membrane</location>
    </subcellularLocation>
</comment>
<dbReference type="Proteomes" id="UP001606134">
    <property type="component" value="Unassembled WGS sequence"/>
</dbReference>
<keyword evidence="6" id="KW-1185">Reference proteome</keyword>
<reference evidence="5 6" key="1">
    <citation type="submission" date="2024-08" db="EMBL/GenBank/DDBJ databases">
        <authorList>
            <person name="Lu H."/>
        </authorList>
    </citation>
    <scope>NUCLEOTIDE SEQUENCE [LARGE SCALE GENOMIC DNA]</scope>
    <source>
        <strain evidence="5 6">BYS78W</strain>
    </source>
</reference>
<dbReference type="EMBL" id="JBIGIC010000001">
    <property type="protein sequence ID" value="MFG6485180.1"/>
    <property type="molecule type" value="Genomic_DNA"/>
</dbReference>
<dbReference type="InterPro" id="IPR027385">
    <property type="entry name" value="Beta-barrel_OMP"/>
</dbReference>
<feature type="domain" description="Outer membrane protein beta-barrel" evidence="4">
    <location>
        <begin position="4"/>
        <end position="187"/>
    </location>
</feature>
<evidence type="ECO:0000259" key="4">
    <source>
        <dbReference type="Pfam" id="PF13505"/>
    </source>
</evidence>
<organism evidence="5 6">
    <name type="scientific">Pelomonas candidula</name>
    <dbReference type="NCBI Taxonomy" id="3299025"/>
    <lineage>
        <taxon>Bacteria</taxon>
        <taxon>Pseudomonadati</taxon>
        <taxon>Pseudomonadota</taxon>
        <taxon>Betaproteobacteria</taxon>
        <taxon>Burkholderiales</taxon>
        <taxon>Sphaerotilaceae</taxon>
        <taxon>Roseateles</taxon>
    </lineage>
</organism>
<evidence type="ECO:0000256" key="3">
    <source>
        <dbReference type="SAM" id="SignalP"/>
    </source>
</evidence>
<proteinExistence type="predicted"/>
<keyword evidence="2 3" id="KW-0732">Signal</keyword>
<evidence type="ECO:0000313" key="6">
    <source>
        <dbReference type="Proteomes" id="UP001606134"/>
    </source>
</evidence>
<name>A0ABW7H5K6_9BURK</name>
<evidence type="ECO:0000313" key="5">
    <source>
        <dbReference type="EMBL" id="MFG6485180.1"/>
    </source>
</evidence>
<gene>
    <name evidence="5" type="ORF">ACG04R_00775</name>
</gene>
<dbReference type="InterPro" id="IPR011250">
    <property type="entry name" value="OMP/PagP_B-barrel"/>
</dbReference>
<feature type="chain" id="PRO_5047503435" evidence="3">
    <location>
        <begin position="18"/>
        <end position="187"/>
    </location>
</feature>
<evidence type="ECO:0000256" key="2">
    <source>
        <dbReference type="ARBA" id="ARBA00022729"/>
    </source>
</evidence>
<feature type="signal peptide" evidence="3">
    <location>
        <begin position="1"/>
        <end position="17"/>
    </location>
</feature>
<evidence type="ECO:0000256" key="1">
    <source>
        <dbReference type="ARBA" id="ARBA00004442"/>
    </source>
</evidence>
<dbReference type="Pfam" id="PF13505">
    <property type="entry name" value="OMP_b-brl"/>
    <property type="match status" value="1"/>
</dbReference>
<dbReference type="Gene3D" id="2.40.160.20">
    <property type="match status" value="1"/>
</dbReference>
<sequence>MRLLFSLLLIASTAAHAEGLYIEGGSLARRYDLGVPGATSSDSAKGHSLSGTLRLGYELDDHWAVEAGYVGHGAPGYGYRLGTQDGRLTSHGHSWLLAGRGTLPLNERFALVGRLGLARNQSSLTGTGEAAGRATSGSTTALYASAGLQTTLAPGWQLGVAWEHLGMSREHGGSVIHGISTTLRYSF</sequence>
<comment type="caution">
    <text evidence="5">The sequence shown here is derived from an EMBL/GenBank/DDBJ whole genome shotgun (WGS) entry which is preliminary data.</text>
</comment>
<dbReference type="SUPFAM" id="SSF56925">
    <property type="entry name" value="OMPA-like"/>
    <property type="match status" value="1"/>
</dbReference>
<dbReference type="RefSeq" id="WP_394405609.1">
    <property type="nucleotide sequence ID" value="NZ_JBIGIC010000001.1"/>
</dbReference>
<accession>A0ABW7H5K6</accession>
<protein>
    <submittedName>
        <fullName evidence="5">Outer membrane beta-barrel protein</fullName>
    </submittedName>
</protein>